<keyword evidence="1" id="KW-1133">Transmembrane helix</keyword>
<feature type="transmembrane region" description="Helical" evidence="1">
    <location>
        <begin position="31"/>
        <end position="52"/>
    </location>
</feature>
<gene>
    <name evidence="2" type="ORF">BHQ18_09865</name>
</gene>
<protein>
    <submittedName>
        <fullName evidence="2">Membrane protein FxsA</fullName>
    </submittedName>
</protein>
<dbReference type="InterPro" id="IPR007313">
    <property type="entry name" value="FxsA"/>
</dbReference>
<feature type="transmembrane region" description="Helical" evidence="1">
    <location>
        <begin position="6"/>
        <end position="24"/>
    </location>
</feature>
<dbReference type="PANTHER" id="PTHR35335">
    <property type="entry name" value="UPF0716 PROTEIN FXSA"/>
    <property type="match status" value="1"/>
</dbReference>
<feature type="transmembrane region" description="Helical" evidence="1">
    <location>
        <begin position="72"/>
        <end position="97"/>
    </location>
</feature>
<dbReference type="Pfam" id="PF04186">
    <property type="entry name" value="FxsA"/>
    <property type="match status" value="1"/>
</dbReference>
<dbReference type="Proteomes" id="UP000094053">
    <property type="component" value="Unassembled WGS sequence"/>
</dbReference>
<evidence type="ECO:0000313" key="2">
    <source>
        <dbReference type="EMBL" id="ODQ90361.1"/>
    </source>
</evidence>
<dbReference type="STRING" id="1776.BHQ18_09865"/>
<sequence length="171" mass="17608">MAMRLFGLYVLIEIAVVVALTATIGLGWTLLAVLATFVLGVAVAGSQLRRHLSRLRGGLTASTVQGAAADSVLVALGTVLVVLPGLASSVLGVLLLLPPSRAAARPLVTALAARRMPLLGAAGWAATRSTMRGTDYIDGEVVDVVEVEQLGGEIARVERTPGPTRPPQPEA</sequence>
<dbReference type="EMBL" id="MIHA01000006">
    <property type="protein sequence ID" value="ODQ90361.1"/>
    <property type="molecule type" value="Genomic_DNA"/>
</dbReference>
<comment type="caution">
    <text evidence="2">The sequence shown here is derived from an EMBL/GenBank/DDBJ whole genome shotgun (WGS) entry which is preliminary data.</text>
</comment>
<keyword evidence="1" id="KW-0812">Transmembrane</keyword>
<dbReference type="AlphaFoldDB" id="A0A1E3RKG5"/>
<reference evidence="3" key="1">
    <citation type="submission" date="2016-09" db="EMBL/GenBank/DDBJ databases">
        <authorList>
            <person name="Greninger A.L."/>
            <person name="Jerome K.R."/>
            <person name="Mcnair B."/>
            <person name="Wallis C."/>
            <person name="Fang F."/>
        </authorList>
    </citation>
    <scope>NUCLEOTIDE SEQUENCE [LARGE SCALE GENOMIC DNA]</scope>
    <source>
        <strain evidence="3">M6</strain>
    </source>
</reference>
<evidence type="ECO:0000313" key="3">
    <source>
        <dbReference type="Proteomes" id="UP000094053"/>
    </source>
</evidence>
<dbReference type="NCBIfam" id="NF008528">
    <property type="entry name" value="PRK11463.1-2"/>
    <property type="match status" value="1"/>
</dbReference>
<accession>A0A1E3RKG5</accession>
<name>A0A1E3RKG5_MYCFV</name>
<evidence type="ECO:0000256" key="1">
    <source>
        <dbReference type="SAM" id="Phobius"/>
    </source>
</evidence>
<dbReference type="OrthoDB" id="4641426at2"/>
<dbReference type="GO" id="GO:0016020">
    <property type="term" value="C:membrane"/>
    <property type="evidence" value="ECO:0007669"/>
    <property type="project" value="InterPro"/>
</dbReference>
<dbReference type="PANTHER" id="PTHR35335:SF1">
    <property type="entry name" value="UPF0716 PROTEIN FXSA"/>
    <property type="match status" value="1"/>
</dbReference>
<organism evidence="2 3">
    <name type="scientific">Mycolicibacterium flavescens</name>
    <name type="common">Mycobacterium flavescens</name>
    <dbReference type="NCBI Taxonomy" id="1776"/>
    <lineage>
        <taxon>Bacteria</taxon>
        <taxon>Bacillati</taxon>
        <taxon>Actinomycetota</taxon>
        <taxon>Actinomycetes</taxon>
        <taxon>Mycobacteriales</taxon>
        <taxon>Mycobacteriaceae</taxon>
        <taxon>Mycolicibacterium</taxon>
    </lineage>
</organism>
<proteinExistence type="predicted"/>
<dbReference type="RefSeq" id="WP_069413423.1">
    <property type="nucleotide sequence ID" value="NZ_JACKUL010000024.1"/>
</dbReference>
<keyword evidence="1" id="KW-0472">Membrane</keyword>
<keyword evidence="3" id="KW-1185">Reference proteome</keyword>